<proteinExistence type="predicted"/>
<accession>F6YWA0</accession>
<organism evidence="2 3">
    <name type="scientific">Ciona intestinalis</name>
    <name type="common">Transparent sea squirt</name>
    <name type="synonym">Ascidia intestinalis</name>
    <dbReference type="NCBI Taxonomy" id="7719"/>
    <lineage>
        <taxon>Eukaryota</taxon>
        <taxon>Metazoa</taxon>
        <taxon>Chordata</taxon>
        <taxon>Tunicata</taxon>
        <taxon>Ascidiacea</taxon>
        <taxon>Phlebobranchia</taxon>
        <taxon>Cionidae</taxon>
        <taxon>Ciona</taxon>
    </lineage>
</organism>
<dbReference type="AlphaFoldDB" id="F6YWA0"/>
<name>F6YWA0_CIOIN</name>
<dbReference type="EMBL" id="EAAA01000594">
    <property type="status" value="NOT_ANNOTATED_CDS"/>
    <property type="molecule type" value="Genomic_DNA"/>
</dbReference>
<evidence type="ECO:0000256" key="1">
    <source>
        <dbReference type="SAM" id="MobiDB-lite"/>
    </source>
</evidence>
<dbReference type="Ensembl" id="ENSCINT00000012824.3">
    <property type="protein sequence ID" value="ENSCINP00000012824.3"/>
    <property type="gene ID" value="ENSCING00000006220.3"/>
</dbReference>
<reference evidence="3" key="1">
    <citation type="journal article" date="2002" name="Science">
        <title>The draft genome of Ciona intestinalis: insights into chordate and vertebrate origins.</title>
        <authorList>
            <person name="Dehal P."/>
            <person name="Satou Y."/>
            <person name="Campbell R.K."/>
            <person name="Chapman J."/>
            <person name="Degnan B."/>
            <person name="De Tomaso A."/>
            <person name="Davidson B."/>
            <person name="Di Gregorio A."/>
            <person name="Gelpke M."/>
            <person name="Goodstein D.M."/>
            <person name="Harafuji N."/>
            <person name="Hastings K.E."/>
            <person name="Ho I."/>
            <person name="Hotta K."/>
            <person name="Huang W."/>
            <person name="Kawashima T."/>
            <person name="Lemaire P."/>
            <person name="Martinez D."/>
            <person name="Meinertzhagen I.A."/>
            <person name="Necula S."/>
            <person name="Nonaka M."/>
            <person name="Putnam N."/>
            <person name="Rash S."/>
            <person name="Saiga H."/>
            <person name="Satake M."/>
            <person name="Terry A."/>
            <person name="Yamada L."/>
            <person name="Wang H.G."/>
            <person name="Awazu S."/>
            <person name="Azumi K."/>
            <person name="Boore J."/>
            <person name="Branno M."/>
            <person name="Chin-Bow S."/>
            <person name="DeSantis R."/>
            <person name="Doyle S."/>
            <person name="Francino P."/>
            <person name="Keys D.N."/>
            <person name="Haga S."/>
            <person name="Hayashi H."/>
            <person name="Hino K."/>
            <person name="Imai K.S."/>
            <person name="Inaba K."/>
            <person name="Kano S."/>
            <person name="Kobayashi K."/>
            <person name="Kobayashi M."/>
            <person name="Lee B.I."/>
            <person name="Makabe K.W."/>
            <person name="Manohar C."/>
            <person name="Matassi G."/>
            <person name="Medina M."/>
            <person name="Mochizuki Y."/>
            <person name="Mount S."/>
            <person name="Morishita T."/>
            <person name="Miura S."/>
            <person name="Nakayama A."/>
            <person name="Nishizaka S."/>
            <person name="Nomoto H."/>
            <person name="Ohta F."/>
            <person name="Oishi K."/>
            <person name="Rigoutsos I."/>
            <person name="Sano M."/>
            <person name="Sasaki A."/>
            <person name="Sasakura Y."/>
            <person name="Shoguchi E."/>
            <person name="Shin-i T."/>
            <person name="Spagnuolo A."/>
            <person name="Stainier D."/>
            <person name="Suzuki M.M."/>
            <person name="Tassy O."/>
            <person name="Takatori N."/>
            <person name="Tokuoka M."/>
            <person name="Yagi K."/>
            <person name="Yoshizaki F."/>
            <person name="Wada S."/>
            <person name="Zhang C."/>
            <person name="Hyatt P.D."/>
            <person name="Larimer F."/>
            <person name="Detter C."/>
            <person name="Doggett N."/>
            <person name="Glavina T."/>
            <person name="Hawkins T."/>
            <person name="Richardson P."/>
            <person name="Lucas S."/>
            <person name="Kohara Y."/>
            <person name="Levine M."/>
            <person name="Satoh N."/>
            <person name="Rokhsar D.S."/>
        </authorList>
    </citation>
    <scope>NUCLEOTIDE SEQUENCE [LARGE SCALE GENOMIC DNA]</scope>
</reference>
<evidence type="ECO:0000313" key="3">
    <source>
        <dbReference type="Proteomes" id="UP000008144"/>
    </source>
</evidence>
<dbReference type="HOGENOM" id="CLU_1953618_0_0_1"/>
<keyword evidence="3" id="KW-1185">Reference proteome</keyword>
<dbReference type="InParanoid" id="F6YWA0"/>
<feature type="region of interest" description="Disordered" evidence="1">
    <location>
        <begin position="73"/>
        <end position="95"/>
    </location>
</feature>
<feature type="compositionally biased region" description="Basic and acidic residues" evidence="1">
    <location>
        <begin position="73"/>
        <end position="87"/>
    </location>
</feature>
<reference evidence="2" key="4">
    <citation type="submission" date="2025-09" db="UniProtKB">
        <authorList>
            <consortium name="Ensembl"/>
        </authorList>
    </citation>
    <scope>IDENTIFICATION</scope>
</reference>
<reference evidence="2" key="2">
    <citation type="journal article" date="2008" name="Genome Biol.">
        <title>Improved genome assembly and evidence-based global gene model set for the chordate Ciona intestinalis: new insight into intron and operon populations.</title>
        <authorList>
            <person name="Satou Y."/>
            <person name="Mineta K."/>
            <person name="Ogasawara M."/>
            <person name="Sasakura Y."/>
            <person name="Shoguchi E."/>
            <person name="Ueno K."/>
            <person name="Yamada L."/>
            <person name="Matsumoto J."/>
            <person name="Wasserscheid J."/>
            <person name="Dewar K."/>
            <person name="Wiley G.B."/>
            <person name="Macmil S.L."/>
            <person name="Roe B.A."/>
            <person name="Zeller R.W."/>
            <person name="Hastings K.E."/>
            <person name="Lemaire P."/>
            <person name="Lindquist E."/>
            <person name="Endo T."/>
            <person name="Hotta K."/>
            <person name="Inaba K."/>
        </authorList>
    </citation>
    <scope>NUCLEOTIDE SEQUENCE [LARGE SCALE GENOMIC DNA]</scope>
    <source>
        <strain evidence="2">wild type</strain>
    </source>
</reference>
<dbReference type="Proteomes" id="UP000008144">
    <property type="component" value="Chromosome 10"/>
</dbReference>
<evidence type="ECO:0000313" key="2">
    <source>
        <dbReference type="Ensembl" id="ENSCINP00000012824.3"/>
    </source>
</evidence>
<feature type="region of interest" description="Disordered" evidence="1">
    <location>
        <begin position="108"/>
        <end position="129"/>
    </location>
</feature>
<sequence>MDADKHQELLDKYQRGLDNYEHLNQAKHLKHAQDLKARLAARRTRRAAEIQRSEEEKLLLKKREEEERMIREMEEKRREEEKRKEEDGGIMIPHINITEGHEVQALAREQERQQAENETEKLAEVERLN</sequence>
<protein>
    <submittedName>
        <fullName evidence="2">Uncharacterized protein</fullName>
    </submittedName>
</protein>
<reference evidence="2" key="3">
    <citation type="submission" date="2025-08" db="UniProtKB">
        <authorList>
            <consortium name="Ensembl"/>
        </authorList>
    </citation>
    <scope>IDENTIFICATION</scope>
</reference>